<protein>
    <submittedName>
        <fullName evidence="2">Uncharacterized protein</fullName>
    </submittedName>
</protein>
<organism evidence="2">
    <name type="scientific">Brassica campestris</name>
    <name type="common">Field mustard</name>
    <dbReference type="NCBI Taxonomy" id="3711"/>
    <lineage>
        <taxon>Eukaryota</taxon>
        <taxon>Viridiplantae</taxon>
        <taxon>Streptophyta</taxon>
        <taxon>Embryophyta</taxon>
        <taxon>Tracheophyta</taxon>
        <taxon>Spermatophyta</taxon>
        <taxon>Magnoliopsida</taxon>
        <taxon>eudicotyledons</taxon>
        <taxon>Gunneridae</taxon>
        <taxon>Pentapetalae</taxon>
        <taxon>rosids</taxon>
        <taxon>malvids</taxon>
        <taxon>Brassicales</taxon>
        <taxon>Brassicaceae</taxon>
        <taxon>Brassiceae</taxon>
        <taxon>Brassica</taxon>
    </lineage>
</organism>
<dbReference type="EMBL" id="LR031568">
    <property type="protein sequence ID" value="VDC59991.1"/>
    <property type="molecule type" value="Genomic_DNA"/>
</dbReference>
<accession>A0A3P5YGD8</accession>
<sequence>MKSLMKLFASLLLFVFFSLLFGDIDVVESSNQNLRFSGRNKLFVFGDSYADTGNTKTTGPA</sequence>
<feature type="signal peptide" evidence="1">
    <location>
        <begin position="1"/>
        <end position="22"/>
    </location>
</feature>
<reference evidence="2" key="1">
    <citation type="submission" date="2018-11" db="EMBL/GenBank/DDBJ databases">
        <authorList>
            <consortium name="Genoscope - CEA"/>
            <person name="William W."/>
        </authorList>
    </citation>
    <scope>NUCLEOTIDE SEQUENCE</scope>
</reference>
<name>A0A3P5YGD8_BRACM</name>
<feature type="chain" id="PRO_5018013482" evidence="1">
    <location>
        <begin position="23"/>
        <end position="61"/>
    </location>
</feature>
<keyword evidence="1" id="KW-0732">Signal</keyword>
<proteinExistence type="predicted"/>
<evidence type="ECO:0000313" key="2">
    <source>
        <dbReference type="EMBL" id="VDC59991.1"/>
    </source>
</evidence>
<dbReference type="AlphaFoldDB" id="A0A3P5YGD8"/>
<gene>
    <name evidence="2" type="ORF">BRAA09T37602Z</name>
</gene>
<evidence type="ECO:0000256" key="1">
    <source>
        <dbReference type="SAM" id="SignalP"/>
    </source>
</evidence>